<accession>A0A5B7DGV5</accession>
<proteinExistence type="predicted"/>
<protein>
    <submittedName>
        <fullName evidence="1">Uncharacterized protein</fullName>
    </submittedName>
</protein>
<dbReference type="EMBL" id="VSRR010000887">
    <property type="protein sequence ID" value="MPC20578.1"/>
    <property type="molecule type" value="Genomic_DNA"/>
</dbReference>
<comment type="caution">
    <text evidence="1">The sequence shown here is derived from an EMBL/GenBank/DDBJ whole genome shotgun (WGS) entry which is preliminary data.</text>
</comment>
<evidence type="ECO:0000313" key="2">
    <source>
        <dbReference type="Proteomes" id="UP000324222"/>
    </source>
</evidence>
<organism evidence="1 2">
    <name type="scientific">Portunus trituberculatus</name>
    <name type="common">Swimming crab</name>
    <name type="synonym">Neptunus trituberculatus</name>
    <dbReference type="NCBI Taxonomy" id="210409"/>
    <lineage>
        <taxon>Eukaryota</taxon>
        <taxon>Metazoa</taxon>
        <taxon>Ecdysozoa</taxon>
        <taxon>Arthropoda</taxon>
        <taxon>Crustacea</taxon>
        <taxon>Multicrustacea</taxon>
        <taxon>Malacostraca</taxon>
        <taxon>Eumalacostraca</taxon>
        <taxon>Eucarida</taxon>
        <taxon>Decapoda</taxon>
        <taxon>Pleocyemata</taxon>
        <taxon>Brachyura</taxon>
        <taxon>Eubrachyura</taxon>
        <taxon>Portunoidea</taxon>
        <taxon>Portunidae</taxon>
        <taxon>Portuninae</taxon>
        <taxon>Portunus</taxon>
    </lineage>
</organism>
<sequence>MKAAKGTQHTHETSCFTSLLDNGNRQPPIILQTANNNTDSNLGLASIVAFVVLSMNSSLSSSRTEGYQVYAEEQIDFQNCRFYPSSPVCSFGRNSRYAVELMCVFWKAPRCRDVSSRLKSAKARFLS</sequence>
<gene>
    <name evidence="1" type="ORF">E2C01_013531</name>
</gene>
<evidence type="ECO:0000313" key="1">
    <source>
        <dbReference type="EMBL" id="MPC20578.1"/>
    </source>
</evidence>
<dbReference type="Proteomes" id="UP000324222">
    <property type="component" value="Unassembled WGS sequence"/>
</dbReference>
<dbReference type="AlphaFoldDB" id="A0A5B7DGV5"/>
<name>A0A5B7DGV5_PORTR</name>
<reference evidence="1 2" key="1">
    <citation type="submission" date="2019-05" db="EMBL/GenBank/DDBJ databases">
        <title>Another draft genome of Portunus trituberculatus and its Hox gene families provides insights of decapod evolution.</title>
        <authorList>
            <person name="Jeong J.-H."/>
            <person name="Song I."/>
            <person name="Kim S."/>
            <person name="Choi T."/>
            <person name="Kim D."/>
            <person name="Ryu S."/>
            <person name="Kim W."/>
        </authorList>
    </citation>
    <scope>NUCLEOTIDE SEQUENCE [LARGE SCALE GENOMIC DNA]</scope>
    <source>
        <tissue evidence="1">Muscle</tissue>
    </source>
</reference>
<keyword evidence="2" id="KW-1185">Reference proteome</keyword>